<evidence type="ECO:0000313" key="4">
    <source>
        <dbReference type="Proteomes" id="UP001219525"/>
    </source>
</evidence>
<dbReference type="GO" id="GO:0005737">
    <property type="term" value="C:cytoplasm"/>
    <property type="evidence" value="ECO:0007669"/>
    <property type="project" value="TreeGrafter"/>
</dbReference>
<name>A0AAD6V079_9AGAR</name>
<feature type="chain" id="PRO_5042183192" description="Calcineurin-like phosphoesterase domain-containing protein" evidence="1">
    <location>
        <begin position="19"/>
        <end position="157"/>
    </location>
</feature>
<comment type="caution">
    <text evidence="3">The sequence shown here is derived from an EMBL/GenBank/DDBJ whole genome shotgun (WGS) entry which is preliminary data.</text>
</comment>
<dbReference type="AlphaFoldDB" id="A0AAD6V079"/>
<dbReference type="PANTHER" id="PTHR32440">
    <property type="entry name" value="PHOSPHATASE DCR2-RELATED-RELATED"/>
    <property type="match status" value="1"/>
</dbReference>
<organism evidence="3 4">
    <name type="scientific">Mycena pura</name>
    <dbReference type="NCBI Taxonomy" id="153505"/>
    <lineage>
        <taxon>Eukaryota</taxon>
        <taxon>Fungi</taxon>
        <taxon>Dikarya</taxon>
        <taxon>Basidiomycota</taxon>
        <taxon>Agaricomycotina</taxon>
        <taxon>Agaricomycetes</taxon>
        <taxon>Agaricomycetidae</taxon>
        <taxon>Agaricales</taxon>
        <taxon>Marasmiineae</taxon>
        <taxon>Mycenaceae</taxon>
        <taxon>Mycena</taxon>
    </lineage>
</organism>
<feature type="domain" description="Calcineurin-like phosphoesterase" evidence="2">
    <location>
        <begin position="44"/>
        <end position="126"/>
    </location>
</feature>
<gene>
    <name evidence="3" type="ORF">GGX14DRAFT_575058</name>
</gene>
<evidence type="ECO:0000256" key="1">
    <source>
        <dbReference type="SAM" id="SignalP"/>
    </source>
</evidence>
<dbReference type="InterPro" id="IPR004843">
    <property type="entry name" value="Calcineurin-like_PHP"/>
</dbReference>
<dbReference type="SUPFAM" id="SSF56300">
    <property type="entry name" value="Metallo-dependent phosphatases"/>
    <property type="match status" value="1"/>
</dbReference>
<feature type="signal peptide" evidence="1">
    <location>
        <begin position="1"/>
        <end position="18"/>
    </location>
</feature>
<keyword evidence="4" id="KW-1185">Reference proteome</keyword>
<dbReference type="InterPro" id="IPR029052">
    <property type="entry name" value="Metallo-depent_PP-like"/>
</dbReference>
<dbReference type="Gene3D" id="3.60.21.10">
    <property type="match status" value="1"/>
</dbReference>
<keyword evidence="1" id="KW-0732">Signal</keyword>
<dbReference type="Proteomes" id="UP001219525">
    <property type="component" value="Unassembled WGS sequence"/>
</dbReference>
<dbReference type="GO" id="GO:0016788">
    <property type="term" value="F:hydrolase activity, acting on ester bonds"/>
    <property type="evidence" value="ECO:0007669"/>
    <property type="project" value="TreeGrafter"/>
</dbReference>
<reference evidence="3" key="1">
    <citation type="submission" date="2023-03" db="EMBL/GenBank/DDBJ databases">
        <title>Massive genome expansion in bonnet fungi (Mycena s.s.) driven by repeated elements and novel gene families across ecological guilds.</title>
        <authorList>
            <consortium name="Lawrence Berkeley National Laboratory"/>
            <person name="Harder C.B."/>
            <person name="Miyauchi S."/>
            <person name="Viragh M."/>
            <person name="Kuo A."/>
            <person name="Thoen E."/>
            <person name="Andreopoulos B."/>
            <person name="Lu D."/>
            <person name="Skrede I."/>
            <person name="Drula E."/>
            <person name="Henrissat B."/>
            <person name="Morin E."/>
            <person name="Kohler A."/>
            <person name="Barry K."/>
            <person name="LaButti K."/>
            <person name="Morin E."/>
            <person name="Salamov A."/>
            <person name="Lipzen A."/>
            <person name="Mereny Z."/>
            <person name="Hegedus B."/>
            <person name="Baldrian P."/>
            <person name="Stursova M."/>
            <person name="Weitz H."/>
            <person name="Taylor A."/>
            <person name="Grigoriev I.V."/>
            <person name="Nagy L.G."/>
            <person name="Martin F."/>
            <person name="Kauserud H."/>
        </authorList>
    </citation>
    <scope>NUCLEOTIDE SEQUENCE</scope>
    <source>
        <strain evidence="3">9144</strain>
    </source>
</reference>
<sequence length="157" mass="16934">MILAGLLLAVGATAVSLSRSFSNTLAALCGGNRKLFFDTHGDFKVVSFSDMHFGEGEDVTWGPQQDVNTSIAHAAILEHEKPNYVVFNGDLITGENDFALNATKYLDQVFAPTVARKIPFSSTHGNVGLSQLHPCDVPTVRPGASYTKKVLLNNGRR</sequence>
<accession>A0AAD6V079</accession>
<dbReference type="PANTHER" id="PTHR32440:SF11">
    <property type="entry name" value="METALLOPHOSPHOESTERASE DOMAIN-CONTAINING PROTEIN"/>
    <property type="match status" value="1"/>
</dbReference>
<dbReference type="EMBL" id="JARJCW010000085">
    <property type="protein sequence ID" value="KAJ7196237.1"/>
    <property type="molecule type" value="Genomic_DNA"/>
</dbReference>
<evidence type="ECO:0000259" key="2">
    <source>
        <dbReference type="Pfam" id="PF00149"/>
    </source>
</evidence>
<evidence type="ECO:0000313" key="3">
    <source>
        <dbReference type="EMBL" id="KAJ7196237.1"/>
    </source>
</evidence>
<dbReference type="Pfam" id="PF00149">
    <property type="entry name" value="Metallophos"/>
    <property type="match status" value="1"/>
</dbReference>
<proteinExistence type="predicted"/>
<protein>
    <recommendedName>
        <fullName evidence="2">Calcineurin-like phosphoesterase domain-containing protein</fullName>
    </recommendedName>
</protein>